<reference evidence="5 6" key="1">
    <citation type="submission" date="2017-04" db="EMBL/GenBank/DDBJ databases">
        <authorList>
            <person name="Afonso C.L."/>
            <person name="Miller P.J."/>
            <person name="Scott M.A."/>
            <person name="Spackman E."/>
            <person name="Goraichik I."/>
            <person name="Dimitrov K.M."/>
            <person name="Suarez D.L."/>
            <person name="Swayne D.E."/>
        </authorList>
    </citation>
    <scope>NUCLEOTIDE SEQUENCE [LARGE SCALE GENOMIC DNA]</scope>
    <source>
        <strain evidence="5 6">DSM 43828</strain>
    </source>
</reference>
<name>A0A1W2BD66_KIBAR</name>
<evidence type="ECO:0000256" key="2">
    <source>
        <dbReference type="ARBA" id="ARBA00023125"/>
    </source>
</evidence>
<dbReference type="PANTHER" id="PTHR44688:SF16">
    <property type="entry name" value="DNA-BINDING TRANSCRIPTIONAL ACTIVATOR DEVR_DOSR"/>
    <property type="match status" value="1"/>
</dbReference>
<keyword evidence="1" id="KW-0805">Transcription regulation</keyword>
<dbReference type="GO" id="GO:0003677">
    <property type="term" value="F:DNA binding"/>
    <property type="evidence" value="ECO:0007669"/>
    <property type="project" value="UniProtKB-KW"/>
</dbReference>
<evidence type="ECO:0000313" key="5">
    <source>
        <dbReference type="EMBL" id="SMC70672.1"/>
    </source>
</evidence>
<proteinExistence type="predicted"/>
<evidence type="ECO:0000313" key="6">
    <source>
        <dbReference type="Proteomes" id="UP000192674"/>
    </source>
</evidence>
<dbReference type="InterPro" id="IPR036388">
    <property type="entry name" value="WH-like_DNA-bd_sf"/>
</dbReference>
<dbReference type="PROSITE" id="PS50043">
    <property type="entry name" value="HTH_LUXR_2"/>
    <property type="match status" value="1"/>
</dbReference>
<keyword evidence="2" id="KW-0238">DNA-binding</keyword>
<dbReference type="CDD" id="cd06170">
    <property type="entry name" value="LuxR_C_like"/>
    <property type="match status" value="1"/>
</dbReference>
<gene>
    <name evidence="5" type="ORF">SAMN05661093_01581</name>
</gene>
<dbReference type="AlphaFoldDB" id="A0A1W2BD66"/>
<dbReference type="PRINTS" id="PR00038">
    <property type="entry name" value="HTHLUXR"/>
</dbReference>
<sequence length="804" mass="86772">MGRGHRLHGRHAELAAVLTAARTRTGRLVVVRGAPGTGRTALLTAAGHALRDTGMPVTAITDPTELSRLRPRRTALLIDDADAVPIQDLLACRRNGCLVIATCRDISTSELSAAADHTLDLGPLPDEDVLTLLKDVGPLDQPVIDALRTALGPLFGNPGTVLATVEHLRDRLITVAERLCLRELHIALPPHHWLCTRDDPLLTAVAILGELRIDDLPMLAAALSEPVADCGRRIDALVEADVLTVDTTGKLRCVCPALAAALADDAGPHHAQRLHHALAVQLMRRNGDPTTIADHLTASGLSTPTARLLRLADRAHTQQPHRAAHWYAAALRDLPRDRQEHANVLRSLLKLLVQNGQYDLLSSVLADQATMPSADPAVRDDLEAAAMLTAFHTGHPVKVAHEPRTGGPLDLYAWWTGEHRTHIPDPTATPDDALLTTAELRLIHCALSVDHAGCAREVGAIRNPAARQRLEDLMEAGAAGDPTAVFEIVLGAGYRAPTDGPLALGRTVIRGYAAANWSDALPAARRLELTGTPDSPIHQMSRIYAAAIHVSRGEYATASTWLATVSHDPRFAAGRATVECTLLHRAGDSLGAVHLAWRTYRRVRRAGTLAGVERLLLIALQIALRSGDREMATALHEEIEQLYVRAPWRCARQVVLLGRGLIHRDPAAAAEGATVCRIRAHRPDLLWACRILAQFCDQPGPLIDQINTLAADPTGTFLLPTQLTAMMRRFGVPEPPPEGFTTTELRMIDLIRTGHTNRQIAALLHLSVNTIENHLTQLFARTGYSSRVELAAASSDGRLTGGVT</sequence>
<protein>
    <submittedName>
        <fullName evidence="5">AAA ATPase domain-containing protein</fullName>
    </submittedName>
</protein>
<organism evidence="5 6">
    <name type="scientific">Kibdelosporangium aridum</name>
    <dbReference type="NCBI Taxonomy" id="2030"/>
    <lineage>
        <taxon>Bacteria</taxon>
        <taxon>Bacillati</taxon>
        <taxon>Actinomycetota</taxon>
        <taxon>Actinomycetes</taxon>
        <taxon>Pseudonocardiales</taxon>
        <taxon>Pseudonocardiaceae</taxon>
        <taxon>Kibdelosporangium</taxon>
    </lineage>
</organism>
<keyword evidence="6" id="KW-1185">Reference proteome</keyword>
<dbReference type="PANTHER" id="PTHR44688">
    <property type="entry name" value="DNA-BINDING TRANSCRIPTIONAL ACTIVATOR DEVR_DOSR"/>
    <property type="match status" value="1"/>
</dbReference>
<feature type="domain" description="HTH luxR-type" evidence="4">
    <location>
        <begin position="733"/>
        <end position="798"/>
    </location>
</feature>
<dbReference type="Gene3D" id="1.10.10.10">
    <property type="entry name" value="Winged helix-like DNA-binding domain superfamily/Winged helix DNA-binding domain"/>
    <property type="match status" value="1"/>
</dbReference>
<evidence type="ECO:0000256" key="1">
    <source>
        <dbReference type="ARBA" id="ARBA00023015"/>
    </source>
</evidence>
<evidence type="ECO:0000256" key="3">
    <source>
        <dbReference type="ARBA" id="ARBA00023163"/>
    </source>
</evidence>
<dbReference type="SUPFAM" id="SSF46894">
    <property type="entry name" value="C-terminal effector domain of the bipartite response regulators"/>
    <property type="match status" value="1"/>
</dbReference>
<dbReference type="InterPro" id="IPR000792">
    <property type="entry name" value="Tscrpt_reg_LuxR_C"/>
</dbReference>
<evidence type="ECO:0000259" key="4">
    <source>
        <dbReference type="PROSITE" id="PS50043"/>
    </source>
</evidence>
<dbReference type="SUPFAM" id="SSF52540">
    <property type="entry name" value="P-loop containing nucleoside triphosphate hydrolases"/>
    <property type="match status" value="1"/>
</dbReference>
<dbReference type="GO" id="GO:0006355">
    <property type="term" value="P:regulation of DNA-templated transcription"/>
    <property type="evidence" value="ECO:0007669"/>
    <property type="project" value="InterPro"/>
</dbReference>
<keyword evidence="3" id="KW-0804">Transcription</keyword>
<accession>A0A1W2BD66</accession>
<dbReference type="SMART" id="SM00421">
    <property type="entry name" value="HTH_LUXR"/>
    <property type="match status" value="1"/>
</dbReference>
<dbReference type="EMBL" id="FWXV01000001">
    <property type="protein sequence ID" value="SMC70672.1"/>
    <property type="molecule type" value="Genomic_DNA"/>
</dbReference>
<dbReference type="Proteomes" id="UP000192674">
    <property type="component" value="Unassembled WGS sequence"/>
</dbReference>
<dbReference type="Pfam" id="PF00196">
    <property type="entry name" value="GerE"/>
    <property type="match status" value="1"/>
</dbReference>
<dbReference type="InterPro" id="IPR016032">
    <property type="entry name" value="Sig_transdc_resp-reg_C-effctor"/>
</dbReference>
<dbReference type="InterPro" id="IPR027417">
    <property type="entry name" value="P-loop_NTPase"/>
</dbReference>